<dbReference type="Pfam" id="PF02342">
    <property type="entry name" value="TerD"/>
    <property type="match status" value="1"/>
</dbReference>
<dbReference type="EMBL" id="JADLQX010000036">
    <property type="protein sequence ID" value="MBF6302069.1"/>
    <property type="molecule type" value="Genomic_DNA"/>
</dbReference>
<organism evidence="2 3">
    <name type="scientific">Nocardia amamiensis</name>
    <dbReference type="NCBI Taxonomy" id="404578"/>
    <lineage>
        <taxon>Bacteria</taxon>
        <taxon>Bacillati</taxon>
        <taxon>Actinomycetota</taxon>
        <taxon>Actinomycetes</taxon>
        <taxon>Mycobacteriales</taxon>
        <taxon>Nocardiaceae</taxon>
        <taxon>Nocardia</taxon>
    </lineage>
</organism>
<dbReference type="Proteomes" id="UP000702209">
    <property type="component" value="Unassembled WGS sequence"/>
</dbReference>
<dbReference type="CDD" id="cd06974">
    <property type="entry name" value="TerD_like"/>
    <property type="match status" value="1"/>
</dbReference>
<evidence type="ECO:0000259" key="1">
    <source>
        <dbReference type="Pfam" id="PF02342"/>
    </source>
</evidence>
<evidence type="ECO:0000313" key="3">
    <source>
        <dbReference type="Proteomes" id="UP000702209"/>
    </source>
</evidence>
<dbReference type="PANTHER" id="PTHR32097:SF17">
    <property type="entry name" value="CAMP-BINDING PROTEIN 1-RELATED"/>
    <property type="match status" value="1"/>
</dbReference>
<dbReference type="InterPro" id="IPR051324">
    <property type="entry name" value="Stress/Tellurium_Resist"/>
</dbReference>
<dbReference type="PANTHER" id="PTHR32097">
    <property type="entry name" value="CAMP-BINDING PROTEIN 1-RELATED"/>
    <property type="match status" value="1"/>
</dbReference>
<evidence type="ECO:0000313" key="2">
    <source>
        <dbReference type="EMBL" id="MBF6302069.1"/>
    </source>
</evidence>
<reference evidence="2 3" key="1">
    <citation type="submission" date="2020-10" db="EMBL/GenBank/DDBJ databases">
        <title>Identification of Nocardia species via Next-generation sequencing and recognition of intraspecies genetic diversity.</title>
        <authorList>
            <person name="Li P."/>
            <person name="Li P."/>
            <person name="Lu B."/>
        </authorList>
    </citation>
    <scope>NUCLEOTIDE SEQUENCE [LARGE SCALE GENOMIC DNA]</scope>
    <source>
        <strain evidence="2 3">BJ06-0157</strain>
    </source>
</reference>
<keyword evidence="3" id="KW-1185">Reference proteome</keyword>
<gene>
    <name evidence="2" type="ORF">IU459_31665</name>
</gene>
<dbReference type="InterPro" id="IPR003325">
    <property type="entry name" value="TerD"/>
</dbReference>
<proteinExistence type="predicted"/>
<comment type="caution">
    <text evidence="2">The sequence shown here is derived from an EMBL/GenBank/DDBJ whole genome shotgun (WGS) entry which is preliminary data.</text>
</comment>
<protein>
    <submittedName>
        <fullName evidence="2">TerD family protein</fullName>
    </submittedName>
</protein>
<feature type="domain" description="TerD" evidence="1">
    <location>
        <begin position="9"/>
        <end position="166"/>
    </location>
</feature>
<dbReference type="Gene3D" id="2.60.60.30">
    <property type="entry name" value="sav2460 like domains"/>
    <property type="match status" value="1"/>
</dbReference>
<accession>A0ABS0D4H5</accession>
<sequence length="191" mass="21141">MFMTLSDHNAARLEHLRMALGWDPVRRSLFGSNTKDIDLNAAALLFAEDRIADVVYHQQLNSRDGSVRHFGDSTTGEGKGDNEVITVDLTRIPPQITTIIFLVTSYTGQTFDQIENAFCRVVDTVSGDEIARHDLSADTSHTGLVMGKVSRTGASWRFEPIGEAIRAQHPVEAIPQMTRFLTRSPSPRTGD</sequence>
<name>A0ABS0D4H5_9NOCA</name>